<reference evidence="8 9" key="1">
    <citation type="submission" date="2018-11" db="EMBL/GenBank/DDBJ databases">
        <title>Draft genome of Simplicispira Flexivirga sp. BO-16.</title>
        <authorList>
            <person name="Im W.T."/>
        </authorList>
    </citation>
    <scope>NUCLEOTIDE SEQUENCE [LARGE SCALE GENOMIC DNA]</scope>
    <source>
        <strain evidence="8 9">BO-16</strain>
    </source>
</reference>
<feature type="binding site" evidence="6">
    <location>
        <position position="5"/>
    </location>
    <ligand>
        <name>Mg(2+)</name>
        <dbReference type="ChEBI" id="CHEBI:18420"/>
    </ligand>
</feature>
<dbReference type="InterPro" id="IPR002716">
    <property type="entry name" value="PIN_dom"/>
</dbReference>
<dbReference type="GO" id="GO:0004521">
    <property type="term" value="F:RNA endonuclease activity"/>
    <property type="evidence" value="ECO:0007669"/>
    <property type="project" value="InterPro"/>
</dbReference>
<dbReference type="GO" id="GO:0016075">
    <property type="term" value="P:rRNA catabolic process"/>
    <property type="evidence" value="ECO:0007669"/>
    <property type="project" value="TreeGrafter"/>
</dbReference>
<comment type="caution">
    <text evidence="8">The sequence shown here is derived from an EMBL/GenBank/DDBJ whole genome shotgun (WGS) entry which is preliminary data.</text>
</comment>
<evidence type="ECO:0000259" key="7">
    <source>
        <dbReference type="Pfam" id="PF01850"/>
    </source>
</evidence>
<comment type="similarity">
    <text evidence="6">Belongs to the PINc/VapC protein family.</text>
</comment>
<dbReference type="RefSeq" id="WP_123270318.1">
    <property type="nucleotide sequence ID" value="NZ_RJJQ01000003.1"/>
</dbReference>
<dbReference type="SUPFAM" id="SSF88723">
    <property type="entry name" value="PIN domain-like"/>
    <property type="match status" value="1"/>
</dbReference>
<keyword evidence="9" id="KW-1185">Reference proteome</keyword>
<gene>
    <name evidence="6" type="primary">vapC</name>
    <name evidence="8" type="ORF">EFY87_04720</name>
</gene>
<evidence type="ECO:0000313" key="8">
    <source>
        <dbReference type="EMBL" id="RNI24276.1"/>
    </source>
</evidence>
<protein>
    <recommendedName>
        <fullName evidence="6">Ribonuclease VapC</fullName>
        <shortName evidence="6">RNase VapC</shortName>
        <ecNumber evidence="6">3.1.-.-</ecNumber>
    </recommendedName>
    <alternativeName>
        <fullName evidence="6">Toxin VapC</fullName>
    </alternativeName>
</protein>
<evidence type="ECO:0000313" key="9">
    <source>
        <dbReference type="Proteomes" id="UP000271678"/>
    </source>
</evidence>
<dbReference type="Pfam" id="PF01850">
    <property type="entry name" value="PIN"/>
    <property type="match status" value="1"/>
</dbReference>
<dbReference type="InterPro" id="IPR039018">
    <property type="entry name" value="VapC20-like"/>
</dbReference>
<sequence length="142" mass="15919">MILFDTGPIFAAATRNDQHYHQCAELFTSLRLAKRRLLLPSTVAAEVGYLLMDRVGPAMETQFLYGVAQGDFEPVDLTAADYERMAELNEQYEDLPLGTTDASVIALAERLNITEVATLDRRHFTAVRPQHVDALTLLPERL</sequence>
<evidence type="ECO:0000256" key="4">
    <source>
        <dbReference type="ARBA" id="ARBA00022801"/>
    </source>
</evidence>
<feature type="domain" description="PIN" evidence="7">
    <location>
        <begin position="2"/>
        <end position="125"/>
    </location>
</feature>
<dbReference type="GO" id="GO:0090729">
    <property type="term" value="F:toxin activity"/>
    <property type="evidence" value="ECO:0007669"/>
    <property type="project" value="UniProtKB-KW"/>
</dbReference>
<feature type="binding site" evidence="6">
    <location>
        <position position="101"/>
    </location>
    <ligand>
        <name>Mg(2+)</name>
        <dbReference type="ChEBI" id="CHEBI:18420"/>
    </ligand>
</feature>
<keyword evidence="3 6" id="KW-0479">Metal-binding</keyword>
<dbReference type="EMBL" id="RJJQ01000003">
    <property type="protein sequence ID" value="RNI24276.1"/>
    <property type="molecule type" value="Genomic_DNA"/>
</dbReference>
<keyword evidence="5 6" id="KW-0460">Magnesium</keyword>
<keyword evidence="6" id="KW-0800">Toxin</keyword>
<dbReference type="GO" id="GO:0016787">
    <property type="term" value="F:hydrolase activity"/>
    <property type="evidence" value="ECO:0007669"/>
    <property type="project" value="UniProtKB-KW"/>
</dbReference>
<dbReference type="OrthoDB" id="32665at2"/>
<dbReference type="PANTHER" id="PTHR42188">
    <property type="entry name" value="23S RRNA-SPECIFIC ENDONUCLEASE VAPC20"/>
    <property type="match status" value="1"/>
</dbReference>
<name>A0A3M9MFF9_9MICO</name>
<evidence type="ECO:0000256" key="2">
    <source>
        <dbReference type="ARBA" id="ARBA00022722"/>
    </source>
</evidence>
<dbReference type="PANTHER" id="PTHR42188:SF1">
    <property type="entry name" value="23S RRNA-SPECIFIC ENDONUCLEASE VAPC20"/>
    <property type="match status" value="1"/>
</dbReference>
<organism evidence="8 9">
    <name type="scientific">Flexivirga caeni</name>
    <dbReference type="NCBI Taxonomy" id="2294115"/>
    <lineage>
        <taxon>Bacteria</taxon>
        <taxon>Bacillati</taxon>
        <taxon>Actinomycetota</taxon>
        <taxon>Actinomycetes</taxon>
        <taxon>Micrococcales</taxon>
        <taxon>Dermacoccaceae</taxon>
        <taxon>Flexivirga</taxon>
    </lineage>
</organism>
<dbReference type="Proteomes" id="UP000271678">
    <property type="component" value="Unassembled WGS sequence"/>
</dbReference>
<dbReference type="AlphaFoldDB" id="A0A3M9MFF9"/>
<evidence type="ECO:0000256" key="5">
    <source>
        <dbReference type="ARBA" id="ARBA00022842"/>
    </source>
</evidence>
<keyword evidence="4 6" id="KW-0378">Hydrolase</keyword>
<dbReference type="EC" id="3.1.-.-" evidence="6"/>
<evidence type="ECO:0000256" key="3">
    <source>
        <dbReference type="ARBA" id="ARBA00022723"/>
    </source>
</evidence>
<dbReference type="GO" id="GO:0000287">
    <property type="term" value="F:magnesium ion binding"/>
    <property type="evidence" value="ECO:0007669"/>
    <property type="project" value="UniProtKB-UniRule"/>
</dbReference>
<comment type="cofactor">
    <cofactor evidence="6">
        <name>Mg(2+)</name>
        <dbReference type="ChEBI" id="CHEBI:18420"/>
    </cofactor>
</comment>
<dbReference type="InterPro" id="IPR029060">
    <property type="entry name" value="PIN-like_dom_sf"/>
</dbReference>
<keyword evidence="2 6" id="KW-0540">Nuclease</keyword>
<dbReference type="InterPro" id="IPR022907">
    <property type="entry name" value="VapC_family"/>
</dbReference>
<dbReference type="Gene3D" id="3.40.50.1010">
    <property type="entry name" value="5'-nuclease"/>
    <property type="match status" value="1"/>
</dbReference>
<comment type="function">
    <text evidence="6">Toxic component of a toxin-antitoxin (TA) system. An RNase.</text>
</comment>
<evidence type="ECO:0000256" key="1">
    <source>
        <dbReference type="ARBA" id="ARBA00022649"/>
    </source>
</evidence>
<proteinExistence type="inferred from homology"/>
<accession>A0A3M9MFF9</accession>
<dbReference type="HAMAP" id="MF_00265">
    <property type="entry name" value="VapC_Nob1"/>
    <property type="match status" value="1"/>
</dbReference>
<keyword evidence="1 6" id="KW-1277">Toxin-antitoxin system</keyword>
<evidence type="ECO:0000256" key="6">
    <source>
        <dbReference type="HAMAP-Rule" id="MF_00265"/>
    </source>
</evidence>